<dbReference type="CDD" id="cd00249">
    <property type="entry name" value="AGE"/>
    <property type="match status" value="1"/>
</dbReference>
<comment type="similarity">
    <text evidence="1">Belongs to the N-acylglucosamine 2-epimerase family.</text>
</comment>
<protein>
    <submittedName>
        <fullName evidence="3">AGE family epimerase/isomerase</fullName>
    </submittedName>
</protein>
<organism evidence="3 4">
    <name type="scientific">Massilia pinisoli</name>
    <dbReference type="NCBI Taxonomy" id="1772194"/>
    <lineage>
        <taxon>Bacteria</taxon>
        <taxon>Pseudomonadati</taxon>
        <taxon>Pseudomonadota</taxon>
        <taxon>Betaproteobacteria</taxon>
        <taxon>Burkholderiales</taxon>
        <taxon>Oxalobacteraceae</taxon>
        <taxon>Telluria group</taxon>
        <taxon>Massilia</taxon>
    </lineage>
</organism>
<dbReference type="Gene3D" id="1.50.10.10">
    <property type="match status" value="1"/>
</dbReference>
<dbReference type="EMBL" id="JANUGW010000001">
    <property type="protein sequence ID" value="MCS0580368.1"/>
    <property type="molecule type" value="Genomic_DNA"/>
</dbReference>
<proteinExistence type="inferred from homology"/>
<gene>
    <name evidence="3" type="ORF">NX784_02055</name>
</gene>
<dbReference type="SUPFAM" id="SSF48208">
    <property type="entry name" value="Six-hairpin glycosidases"/>
    <property type="match status" value="1"/>
</dbReference>
<evidence type="ECO:0000313" key="4">
    <source>
        <dbReference type="Proteomes" id="UP001204151"/>
    </source>
</evidence>
<evidence type="ECO:0000313" key="3">
    <source>
        <dbReference type="EMBL" id="MCS0580368.1"/>
    </source>
</evidence>
<evidence type="ECO:0000256" key="1">
    <source>
        <dbReference type="ARBA" id="ARBA00008558"/>
    </source>
</evidence>
<dbReference type="RefSeq" id="WP_258815030.1">
    <property type="nucleotide sequence ID" value="NZ_JANUGW010000001.1"/>
</dbReference>
<dbReference type="InterPro" id="IPR034116">
    <property type="entry name" value="AGE_dom"/>
</dbReference>
<dbReference type="InterPro" id="IPR008928">
    <property type="entry name" value="6-hairpin_glycosidase_sf"/>
</dbReference>
<dbReference type="Pfam" id="PF07221">
    <property type="entry name" value="GlcNAc_2-epim"/>
    <property type="match status" value="1"/>
</dbReference>
<name>A0ABT1ZKB8_9BURK</name>
<comment type="caution">
    <text evidence="3">The sequence shown here is derived from an EMBL/GenBank/DDBJ whole genome shotgun (WGS) entry which is preliminary data.</text>
</comment>
<dbReference type="Proteomes" id="UP001204151">
    <property type="component" value="Unassembled WGS sequence"/>
</dbReference>
<dbReference type="PANTHER" id="PTHR15108">
    <property type="entry name" value="N-ACYLGLUCOSAMINE-2-EPIMERASE"/>
    <property type="match status" value="1"/>
</dbReference>
<sequence length="404" mass="46252">MAPNFRSPPFLLDHVAATMRFYHPRAIDPTGGFYHFFRDDGTVYDRTTRHLVSSTRFVFNYATAYRRFGDPDYLAAVRHGVAFLRSAHRDPHTGGYAWQVAWDRGRKTVLDADNHCYGLAFVVLAYAHALQAGVAEAREYLAETYALMEARFWEPAHGLYADQASADWSTLDTYRGQNANMHACEAMLAAYEATGEVRYLRRAELLATNITQRQAALAGGFVWEHYRADWSVDWNYNRDDKTNIFRPWGYQPGHLTEWAKLLLLLERHRAHLAGDADWLAPRAVQLFDAALARAWDERHGGICYGYAPDGTICDGDKYFWVQAESVAAAALLAVRTGNPLYWDWYDRIWAYSWRHFVDHEHGAWYRILGPDNRKVSDEKSPAGKTDYHTMGACHDVLRALEAAR</sequence>
<accession>A0ABT1ZKB8</accession>
<dbReference type="InterPro" id="IPR012341">
    <property type="entry name" value="6hp_glycosidase-like_sf"/>
</dbReference>
<dbReference type="InterPro" id="IPR010819">
    <property type="entry name" value="AGE/CE"/>
</dbReference>
<evidence type="ECO:0000256" key="2">
    <source>
        <dbReference type="ARBA" id="ARBA00023235"/>
    </source>
</evidence>
<reference evidence="3 4" key="1">
    <citation type="submission" date="2022-08" db="EMBL/GenBank/DDBJ databases">
        <title>Reclassification of Massilia species as members of the genera Telluria, Duganella, Pseudoduganella, Mokoshia gen. nov. and Zemynaea gen. nov. using orthogonal and non-orthogonal genome-based approaches.</title>
        <authorList>
            <person name="Bowman J.P."/>
        </authorList>
    </citation>
    <scope>NUCLEOTIDE SEQUENCE [LARGE SCALE GENOMIC DNA]</scope>
    <source>
        <strain evidence="3 4">JCM 31316</strain>
    </source>
</reference>
<keyword evidence="2" id="KW-0413">Isomerase</keyword>
<keyword evidence="4" id="KW-1185">Reference proteome</keyword>